<evidence type="ECO:0000313" key="2">
    <source>
        <dbReference type="Proteomes" id="UP000752647"/>
    </source>
</evidence>
<dbReference type="SUPFAM" id="SSF56529">
    <property type="entry name" value="FAH"/>
    <property type="match status" value="1"/>
</dbReference>
<organism evidence="1 2">
    <name type="scientific">Leuconostoc gasicomitatum</name>
    <dbReference type="NCBI Taxonomy" id="115778"/>
    <lineage>
        <taxon>Bacteria</taxon>
        <taxon>Bacillati</taxon>
        <taxon>Bacillota</taxon>
        <taxon>Bacilli</taxon>
        <taxon>Lactobacillales</taxon>
        <taxon>Lactobacillaceae</taxon>
        <taxon>Leuconostoc</taxon>
        <taxon>Leuconostoc gelidum group</taxon>
    </lineage>
</organism>
<dbReference type="InterPro" id="IPR036663">
    <property type="entry name" value="Fumarylacetoacetase_C_sf"/>
</dbReference>
<evidence type="ECO:0000313" key="1">
    <source>
        <dbReference type="EMBL" id="MBZ5963175.1"/>
    </source>
</evidence>
<dbReference type="PANTHER" id="PTHR30143:SF0">
    <property type="entry name" value="2-KETO-4-PENTENOATE HYDRATASE"/>
    <property type="match status" value="1"/>
</dbReference>
<dbReference type="PANTHER" id="PTHR30143">
    <property type="entry name" value="ACID HYDRATASE"/>
    <property type="match status" value="1"/>
</dbReference>
<dbReference type="Gene3D" id="3.90.850.10">
    <property type="entry name" value="Fumarylacetoacetase-like, C-terminal domain"/>
    <property type="match status" value="1"/>
</dbReference>
<proteinExistence type="predicted"/>
<comment type="caution">
    <text evidence="1">The sequence shown here is derived from an EMBL/GenBank/DDBJ whole genome shotgun (WGS) entry which is preliminary data.</text>
</comment>
<dbReference type="AlphaFoldDB" id="A0A9Q3SYA0"/>
<dbReference type="GO" id="GO:0008684">
    <property type="term" value="F:2-oxopent-4-enoate hydratase activity"/>
    <property type="evidence" value="ECO:0007669"/>
    <property type="project" value="TreeGrafter"/>
</dbReference>
<reference evidence="1" key="1">
    <citation type="submission" date="2021-05" db="EMBL/GenBank/DDBJ databases">
        <title>Pangenome of Leuconostoc gelidum warrants species status for Leuconostoc gelidum subsp. gasicomitatum.</title>
        <authorList>
            <person name="Johansson P."/>
            <person name="Sade E."/>
            <person name="Hultman J."/>
            <person name="Auvinen P."/>
            <person name="Bjorkroth J."/>
        </authorList>
    </citation>
    <scope>NUCLEOTIDE SEQUENCE</scope>
    <source>
        <strain evidence="1">A.21.4</strain>
    </source>
</reference>
<dbReference type="RefSeq" id="WP_224144379.1">
    <property type="nucleotide sequence ID" value="NZ_CBCPIF010000001.1"/>
</dbReference>
<dbReference type="EMBL" id="JAHBFI010000019">
    <property type="protein sequence ID" value="MBZ5963175.1"/>
    <property type="molecule type" value="Genomic_DNA"/>
</dbReference>
<sequence>MTLTLEQEKLVQHLFTACQTNKPLDRDTYIGVVNDFDTAYAVQDAVMSLKEEPTVGYKVSLTSPKTQAMFDSNSPLYGAQIVSRFLKTEAALSLEDYNEPLVEVELQFTAKSALTVDMDLETLLVNTTVAPTLEVPDSRFENWFPTLDKFLVLSDSAVGGVVVSGAEKDGTNLKVTDLVKIQAELTHNGHQKGNGFGSEVLGNPLIALQWLVRKLAEQGKKFPVGTRASTGTFMLPFNLVAGEWRATFSEGFGDVVMHVTETK</sequence>
<dbReference type="Proteomes" id="UP000752647">
    <property type="component" value="Unassembled WGS sequence"/>
</dbReference>
<gene>
    <name evidence="1" type="ORF">KIJ12_08485</name>
</gene>
<dbReference type="GO" id="GO:0005737">
    <property type="term" value="C:cytoplasm"/>
    <property type="evidence" value="ECO:0007669"/>
    <property type="project" value="TreeGrafter"/>
</dbReference>
<protein>
    <submittedName>
        <fullName evidence="1">2-keto-4-pentenoate hydratase</fullName>
    </submittedName>
</protein>
<name>A0A9Q3SYA0_9LACO</name>
<accession>A0A9Q3SYA0</accession>
<dbReference type="InterPro" id="IPR050772">
    <property type="entry name" value="Hydratase-Decarb/MhpD_sf"/>
</dbReference>